<name>A0AAV5GFW4_9BASI</name>
<keyword evidence="3" id="KW-0862">Zinc</keyword>
<keyword evidence="1" id="KW-0479">Metal-binding</keyword>
<accession>A0AAV5GFW4</accession>
<dbReference type="AlphaFoldDB" id="A0AAV5GFW4"/>
<dbReference type="InterPro" id="IPR002893">
    <property type="entry name" value="Znf_MYND"/>
</dbReference>
<evidence type="ECO:0000256" key="3">
    <source>
        <dbReference type="ARBA" id="ARBA00022833"/>
    </source>
</evidence>
<dbReference type="GO" id="GO:0008270">
    <property type="term" value="F:zinc ion binding"/>
    <property type="evidence" value="ECO:0007669"/>
    <property type="project" value="UniProtKB-KW"/>
</dbReference>
<comment type="caution">
    <text evidence="5">The sequence shown here is derived from an EMBL/GenBank/DDBJ whole genome shotgun (WGS) entry which is preliminary data.</text>
</comment>
<evidence type="ECO:0000313" key="6">
    <source>
        <dbReference type="Proteomes" id="UP001342314"/>
    </source>
</evidence>
<evidence type="ECO:0000256" key="2">
    <source>
        <dbReference type="ARBA" id="ARBA00022771"/>
    </source>
</evidence>
<keyword evidence="6" id="KW-1185">Reference proteome</keyword>
<dbReference type="Proteomes" id="UP001342314">
    <property type="component" value="Unassembled WGS sequence"/>
</dbReference>
<evidence type="ECO:0000259" key="4">
    <source>
        <dbReference type="PROSITE" id="PS01360"/>
    </source>
</evidence>
<dbReference type="SUPFAM" id="SSF144232">
    <property type="entry name" value="HIT/MYND zinc finger-like"/>
    <property type="match status" value="1"/>
</dbReference>
<reference evidence="5 6" key="1">
    <citation type="submission" date="2021-12" db="EMBL/GenBank/DDBJ databases">
        <title>High titer production of polyol ester of fatty acids by Rhodotorula paludigena BS15 towards product separation-free biomass refinery.</title>
        <authorList>
            <person name="Mano J."/>
            <person name="Ono H."/>
            <person name="Tanaka T."/>
            <person name="Naito K."/>
            <person name="Sushida H."/>
            <person name="Ike M."/>
            <person name="Tokuyasu K."/>
            <person name="Kitaoka M."/>
        </authorList>
    </citation>
    <scope>NUCLEOTIDE SEQUENCE [LARGE SCALE GENOMIC DNA]</scope>
    <source>
        <strain evidence="5 6">BS15</strain>
    </source>
</reference>
<protein>
    <recommendedName>
        <fullName evidence="4">MYND-type domain-containing protein</fullName>
    </recommendedName>
</protein>
<feature type="domain" description="MYND-type" evidence="4">
    <location>
        <begin position="11"/>
        <end position="47"/>
    </location>
</feature>
<dbReference type="Gene3D" id="6.10.140.2220">
    <property type="match status" value="1"/>
</dbReference>
<evidence type="ECO:0000313" key="5">
    <source>
        <dbReference type="EMBL" id="GJN88754.1"/>
    </source>
</evidence>
<dbReference type="EMBL" id="BQKY01000003">
    <property type="protein sequence ID" value="GJN88754.1"/>
    <property type="molecule type" value="Genomic_DNA"/>
</dbReference>
<sequence>MTTAAPMLSDCAVCGGPTPLVCATCRHTPFCQKGCFDALAATHGWICGLPAGAFTFAPLTASEKARLEAQNEDEEAEVNSAWERFEAVVGEHGWGKDRIPVASDFHELLRQLTLGTCPIAEPQRSLMLIEAHLVLQSITPRNVVSPWARTAQSYRLVRSSLPRAEYPSLANAPMAAFAPVLKQLVVYWTVASPALEGFSKASVKRVVKVALERVDKIAQRDLAVGTAEEKRNAGKAAKRAVEILAKKKS</sequence>
<keyword evidence="2" id="KW-0863">Zinc-finger</keyword>
<organism evidence="5 6">
    <name type="scientific">Rhodotorula paludigena</name>
    <dbReference type="NCBI Taxonomy" id="86838"/>
    <lineage>
        <taxon>Eukaryota</taxon>
        <taxon>Fungi</taxon>
        <taxon>Dikarya</taxon>
        <taxon>Basidiomycota</taxon>
        <taxon>Pucciniomycotina</taxon>
        <taxon>Microbotryomycetes</taxon>
        <taxon>Sporidiobolales</taxon>
        <taxon>Sporidiobolaceae</taxon>
        <taxon>Rhodotorula</taxon>
    </lineage>
</organism>
<dbReference type="PROSITE" id="PS01360">
    <property type="entry name" value="ZF_MYND_1"/>
    <property type="match status" value="1"/>
</dbReference>
<gene>
    <name evidence="5" type="ORF">Rhopal_001722-T1</name>
</gene>
<proteinExistence type="predicted"/>
<evidence type="ECO:0000256" key="1">
    <source>
        <dbReference type="ARBA" id="ARBA00022723"/>
    </source>
</evidence>